<proteinExistence type="inferred from homology"/>
<dbReference type="Pfam" id="PF06441">
    <property type="entry name" value="EHN"/>
    <property type="match status" value="1"/>
</dbReference>
<reference evidence="5" key="1">
    <citation type="journal article" date="2019" name="Int. J. Syst. Evol. Microbiol.">
        <title>The Global Catalogue of Microorganisms (GCM) 10K type strain sequencing project: providing services to taxonomists for standard genome sequencing and annotation.</title>
        <authorList>
            <consortium name="The Broad Institute Genomics Platform"/>
            <consortium name="The Broad Institute Genome Sequencing Center for Infectious Disease"/>
            <person name="Wu L."/>
            <person name="Ma J."/>
        </authorList>
    </citation>
    <scope>NUCLEOTIDE SEQUENCE [LARGE SCALE GENOMIC DNA]</scope>
    <source>
        <strain evidence="5">PCU 347</strain>
    </source>
</reference>
<evidence type="ECO:0000256" key="2">
    <source>
        <dbReference type="ARBA" id="ARBA00022801"/>
    </source>
</evidence>
<dbReference type="EC" id="3.-.-.-" evidence="4"/>
<accession>A0ABV8T875</accession>
<gene>
    <name evidence="4" type="ORF">ACFPC0_01065</name>
</gene>
<dbReference type="InterPro" id="IPR029058">
    <property type="entry name" value="AB_hydrolase_fold"/>
</dbReference>
<keyword evidence="2 4" id="KW-0378">Hydrolase</keyword>
<dbReference type="EMBL" id="JBHSDP010000003">
    <property type="protein sequence ID" value="MFC4326441.1"/>
    <property type="molecule type" value="Genomic_DNA"/>
</dbReference>
<dbReference type="RefSeq" id="WP_037891890.1">
    <property type="nucleotide sequence ID" value="NZ_JBHSDP010000003.1"/>
</dbReference>
<dbReference type="Gene3D" id="3.40.50.1820">
    <property type="entry name" value="alpha/beta hydrolase"/>
    <property type="match status" value="1"/>
</dbReference>
<sequence length="413" mass="47013">MSDNAKGRSLERYTIDVQQDVLDDLKARLKATRFAPDLDNETEYYGLSTAYIKPLVEYWANGFDWRAVEKELNTFTRHRVELDGTPVHFVREPGKGPRPIGLLLNHGWPWIGNFWNKVIRPLADPASFGGDPADAFDVIVPDLPGFGFSTPVGRGDMNYWKMADIFDTLMTDVLGYDKYGSAGTDYGALVQSQLGHKYADRVIGLHYGQDLFPGIFQNDRYWDITEGNTIPKDASPLLREDLLRFDATLASHVAVHMLDAQTVTHGFNDSPVGMLAWLLQRWKKWSDKNNRDKFDEVFPRDFILTNATIYWVTQSIGSSMRVYKNAVRHPWKPEHDRHPQVEPPAGFSLLLGDTYPPGVRTTEERVAAFENGPSRPWFNPVNVKAHAEGGHFGPWENPDAFVTDIRETFRNLR</sequence>
<evidence type="ECO:0000313" key="5">
    <source>
        <dbReference type="Proteomes" id="UP001595824"/>
    </source>
</evidence>
<feature type="domain" description="Epoxide hydrolase N-terminal" evidence="3">
    <location>
        <begin position="11"/>
        <end position="110"/>
    </location>
</feature>
<keyword evidence="5" id="KW-1185">Reference proteome</keyword>
<comment type="similarity">
    <text evidence="1">Belongs to the peptidase S33 family.</text>
</comment>
<evidence type="ECO:0000256" key="1">
    <source>
        <dbReference type="ARBA" id="ARBA00010088"/>
    </source>
</evidence>
<dbReference type="PANTHER" id="PTHR21661:SF71">
    <property type="entry name" value="EPOXIDE HYDROLASE N-TERMINAL DOMAIN-CONTAINING PROTEIN"/>
    <property type="match status" value="1"/>
</dbReference>
<dbReference type="PRINTS" id="PR00412">
    <property type="entry name" value="EPOXHYDRLASE"/>
</dbReference>
<dbReference type="Proteomes" id="UP001595824">
    <property type="component" value="Unassembled WGS sequence"/>
</dbReference>
<evidence type="ECO:0000259" key="3">
    <source>
        <dbReference type="Pfam" id="PF06441"/>
    </source>
</evidence>
<evidence type="ECO:0000313" key="4">
    <source>
        <dbReference type="EMBL" id="MFC4326441.1"/>
    </source>
</evidence>
<dbReference type="InterPro" id="IPR000639">
    <property type="entry name" value="Epox_hydrolase-like"/>
</dbReference>
<dbReference type="InterPro" id="IPR010497">
    <property type="entry name" value="Epoxide_hydro_N"/>
</dbReference>
<comment type="caution">
    <text evidence="4">The sequence shown here is derived from an EMBL/GenBank/DDBJ whole genome shotgun (WGS) entry which is preliminary data.</text>
</comment>
<dbReference type="PANTHER" id="PTHR21661">
    <property type="entry name" value="EPOXIDE HYDROLASE 1-RELATED"/>
    <property type="match status" value="1"/>
</dbReference>
<organism evidence="4 5">
    <name type="scientific">Streptomyces andamanensis</name>
    <dbReference type="NCBI Taxonomy" id="1565035"/>
    <lineage>
        <taxon>Bacteria</taxon>
        <taxon>Bacillati</taxon>
        <taxon>Actinomycetota</taxon>
        <taxon>Actinomycetes</taxon>
        <taxon>Kitasatosporales</taxon>
        <taxon>Streptomycetaceae</taxon>
        <taxon>Streptomyces</taxon>
    </lineage>
</organism>
<dbReference type="InterPro" id="IPR016292">
    <property type="entry name" value="Epoxide_hydrolase"/>
</dbReference>
<dbReference type="SUPFAM" id="SSF53474">
    <property type="entry name" value="alpha/beta-Hydrolases"/>
    <property type="match status" value="1"/>
</dbReference>
<protein>
    <submittedName>
        <fullName evidence="4">Epoxide hydrolase family protein</fullName>
        <ecNumber evidence="4">3.-.-.-</ecNumber>
    </submittedName>
</protein>
<dbReference type="GO" id="GO:0016787">
    <property type="term" value="F:hydrolase activity"/>
    <property type="evidence" value="ECO:0007669"/>
    <property type="project" value="UniProtKB-KW"/>
</dbReference>
<dbReference type="PIRSF" id="PIRSF001112">
    <property type="entry name" value="Epoxide_hydrolase"/>
    <property type="match status" value="1"/>
</dbReference>
<name>A0ABV8T875_9ACTN</name>